<dbReference type="InParanoid" id="A0A6I8STZ8"/>
<dbReference type="InterPro" id="IPR013783">
    <property type="entry name" value="Ig-like_fold"/>
</dbReference>
<evidence type="ECO:0000256" key="1">
    <source>
        <dbReference type="ARBA" id="ARBA00004251"/>
    </source>
</evidence>
<dbReference type="FunFam" id="2.60.40.10:FF:001912">
    <property type="entry name" value="CD274 molecule"/>
    <property type="match status" value="1"/>
</dbReference>
<evidence type="ECO:0000259" key="13">
    <source>
        <dbReference type="PROSITE" id="PS50835"/>
    </source>
</evidence>
<sequence length="314" mass="34631">MVQGAEHSMTPTIPCSGTQEGSTTGVRMNRCLVEMAMHRRLIIAVLFLCHCGVLSALFTVKAGKSHYTAEYGGKVNMECHFQVGKGTKADDVEVYWEYIAAEGGRKEVIKLIRGTENLSAQHEDYRGRVRILKEELHKGHAVLQISNVELTDSGRYICIISAQGSDYKSMGLTVQAHYKEINIRVTDIMASSGDIVKQIECQSIGYPEAEVTWVHGEKNLSSLVNTSYTVTAAKLFNVTSVVRVSSISNNTFTCMFWNEALQEATVLTFTIPVSGKSQSTNKRSFQLSLTAIAVAAALCIFVCVYIKKHDLENT</sequence>
<feature type="domain" description="Ig-like" evidence="13">
    <location>
        <begin position="55"/>
        <end position="173"/>
    </location>
</feature>
<dbReference type="InterPro" id="IPR007110">
    <property type="entry name" value="Ig-like_dom"/>
</dbReference>
<organism evidence="14">
    <name type="scientific">Xenopus tropicalis</name>
    <name type="common">Western clawed frog</name>
    <name type="synonym">Silurana tropicalis</name>
    <dbReference type="NCBI Taxonomy" id="8364"/>
    <lineage>
        <taxon>Eukaryota</taxon>
        <taxon>Metazoa</taxon>
        <taxon>Chordata</taxon>
        <taxon>Craniata</taxon>
        <taxon>Vertebrata</taxon>
        <taxon>Euteleostomi</taxon>
        <taxon>Amphibia</taxon>
        <taxon>Batrachia</taxon>
        <taxon>Anura</taxon>
        <taxon>Pipoidea</taxon>
        <taxon>Pipidae</taxon>
        <taxon>Xenopodinae</taxon>
        <taxon>Xenopus</taxon>
        <taxon>Silurana</taxon>
    </lineage>
</organism>
<keyword evidence="3 12" id="KW-0812">Transmembrane</keyword>
<proteinExistence type="predicted"/>
<comment type="subcellular location">
    <subcellularLocation>
        <location evidence="1">Cell membrane</location>
        <topology evidence="1">Single-pass type I membrane protein</topology>
    </subcellularLocation>
</comment>
<dbReference type="GeneTree" id="ENSGT00940000161373"/>
<dbReference type="PROSITE" id="PS50835">
    <property type="entry name" value="IG_LIKE"/>
    <property type="match status" value="2"/>
</dbReference>
<dbReference type="GO" id="GO:0005886">
    <property type="term" value="C:plasma membrane"/>
    <property type="evidence" value="ECO:0007669"/>
    <property type="project" value="UniProtKB-SubCell"/>
</dbReference>
<feature type="transmembrane region" description="Helical" evidence="12">
    <location>
        <begin position="41"/>
        <end position="60"/>
    </location>
</feature>
<dbReference type="Pfam" id="PF07686">
    <property type="entry name" value="V-set"/>
    <property type="match status" value="1"/>
</dbReference>
<dbReference type="InterPro" id="IPR053896">
    <property type="entry name" value="BTN3A2-like_Ig-C"/>
</dbReference>
<dbReference type="SMART" id="SM00409">
    <property type="entry name" value="IG"/>
    <property type="match status" value="1"/>
</dbReference>
<accession>A0A6I8STZ8</accession>
<dbReference type="FunCoup" id="A0A6I8STZ8">
    <property type="interactions" value="451"/>
</dbReference>
<reference evidence="14" key="2">
    <citation type="submission" date="2020-05" db="UniProtKB">
        <authorList>
            <consortium name="Ensembl"/>
        </authorList>
    </citation>
    <scope>IDENTIFICATION</scope>
</reference>
<keyword evidence="2" id="KW-1003">Cell membrane</keyword>
<dbReference type="Bgee" id="ENSXETG00000036720">
    <property type="expression patterns" value="Expressed in ovary and 5 other cell types or tissues"/>
</dbReference>
<evidence type="ECO:0000313" key="14">
    <source>
        <dbReference type="Ensembl" id="ENSXETP00000096577"/>
    </source>
</evidence>
<evidence type="ECO:0000256" key="10">
    <source>
        <dbReference type="ARBA" id="ARBA00023319"/>
    </source>
</evidence>
<dbReference type="AlphaFoldDB" id="A0A6I8STZ8"/>
<evidence type="ECO:0000256" key="4">
    <source>
        <dbReference type="ARBA" id="ARBA00022729"/>
    </source>
</evidence>
<dbReference type="SUPFAM" id="SSF48726">
    <property type="entry name" value="Immunoglobulin"/>
    <property type="match status" value="2"/>
</dbReference>
<feature type="domain" description="Ig-like" evidence="13">
    <location>
        <begin position="179"/>
        <end position="268"/>
    </location>
</feature>
<feature type="region of interest" description="Disordered" evidence="11">
    <location>
        <begin position="1"/>
        <end position="21"/>
    </location>
</feature>
<dbReference type="PANTHER" id="PTHR25466:SF3">
    <property type="entry name" value="PROGRAMMED CELL DEATH 1 LIGAND 1"/>
    <property type="match status" value="1"/>
</dbReference>
<evidence type="ECO:0000256" key="6">
    <source>
        <dbReference type="ARBA" id="ARBA00023136"/>
    </source>
</evidence>
<dbReference type="Ensembl" id="ENSXETT00000082358">
    <property type="protein sequence ID" value="ENSXETP00000096577"/>
    <property type="gene ID" value="ENSXETG00000036720"/>
</dbReference>
<dbReference type="InterPro" id="IPR051713">
    <property type="entry name" value="T-cell_Activation_Regulation"/>
</dbReference>
<evidence type="ECO:0000256" key="2">
    <source>
        <dbReference type="ARBA" id="ARBA00022475"/>
    </source>
</evidence>
<dbReference type="PANTHER" id="PTHR25466">
    <property type="entry name" value="T-LYMPHOCYTE ACTIVATION ANTIGEN"/>
    <property type="match status" value="1"/>
</dbReference>
<keyword evidence="8" id="KW-0675">Receptor</keyword>
<keyword evidence="4" id="KW-0732">Signal</keyword>
<keyword evidence="9" id="KW-0325">Glycoprotein</keyword>
<feature type="compositionally biased region" description="Polar residues" evidence="11">
    <location>
        <begin position="9"/>
        <end position="21"/>
    </location>
</feature>
<name>A0A6I8STZ8_XENTR</name>
<evidence type="ECO:0000256" key="3">
    <source>
        <dbReference type="ARBA" id="ARBA00022692"/>
    </source>
</evidence>
<keyword evidence="7" id="KW-1015">Disulfide bond</keyword>
<evidence type="ECO:0000256" key="7">
    <source>
        <dbReference type="ARBA" id="ARBA00023157"/>
    </source>
</evidence>
<dbReference type="InterPro" id="IPR036179">
    <property type="entry name" value="Ig-like_dom_sf"/>
</dbReference>
<evidence type="ECO:0000256" key="9">
    <source>
        <dbReference type="ARBA" id="ARBA00023180"/>
    </source>
</evidence>
<dbReference type="InterPro" id="IPR003599">
    <property type="entry name" value="Ig_sub"/>
</dbReference>
<dbReference type="SMART" id="SM00406">
    <property type="entry name" value="IGv"/>
    <property type="match status" value="1"/>
</dbReference>
<feature type="transmembrane region" description="Helical" evidence="12">
    <location>
        <begin position="285"/>
        <end position="306"/>
    </location>
</feature>
<reference evidence="14" key="1">
    <citation type="journal article" date="2010" name="Science">
        <title>The genome of the Western clawed frog Xenopus tropicalis.</title>
        <authorList>
            <person name="Hellsten U."/>
            <person name="Harland R.M."/>
            <person name="Gilchrist M.J."/>
            <person name="Hendrix D."/>
            <person name="Jurka J."/>
            <person name="Kapitonov V."/>
            <person name="Ovcharenko I."/>
            <person name="Putnam N.H."/>
            <person name="Shu S."/>
            <person name="Taher L."/>
            <person name="Blitz I.L."/>
            <person name="Blumberg B."/>
            <person name="Dichmann D.S."/>
            <person name="Dubchak I."/>
            <person name="Amaya E."/>
            <person name="Detter J.C."/>
            <person name="Fletcher R."/>
            <person name="Gerhard D.S."/>
            <person name="Goodstein D."/>
            <person name="Graves T."/>
            <person name="Grigoriev I.V."/>
            <person name="Grimwood J."/>
            <person name="Kawashima T."/>
            <person name="Lindquist E."/>
            <person name="Lucas S.M."/>
            <person name="Mead P.E."/>
            <person name="Mitros T."/>
            <person name="Ogino H."/>
            <person name="Ohta Y."/>
            <person name="Poliakov A.V."/>
            <person name="Pollet N."/>
            <person name="Robert J."/>
            <person name="Salamov A."/>
            <person name="Sater A.K."/>
            <person name="Schmutz J."/>
            <person name="Terry A."/>
            <person name="Vize P.D."/>
            <person name="Warren W.C."/>
            <person name="Wells D."/>
            <person name="Wills A."/>
            <person name="Wilson R.K."/>
            <person name="Zimmerman L.B."/>
            <person name="Zorn A.M."/>
            <person name="Grainger R."/>
            <person name="Grammer T."/>
            <person name="Khokha M.K."/>
            <person name="Richardson P.M."/>
            <person name="Rokhsar D.S."/>
        </authorList>
    </citation>
    <scope>NUCLEOTIDE SEQUENCE [LARGE SCALE GENOMIC DNA]</scope>
    <source>
        <strain evidence="14">Nigerian</strain>
    </source>
</reference>
<keyword evidence="6 12" id="KW-0472">Membrane</keyword>
<dbReference type="InterPro" id="IPR013106">
    <property type="entry name" value="Ig_V-set"/>
</dbReference>
<dbReference type="Pfam" id="PF22705">
    <property type="entry name" value="C2-set_3"/>
    <property type="match status" value="1"/>
</dbReference>
<evidence type="ECO:0000256" key="12">
    <source>
        <dbReference type="SAM" id="Phobius"/>
    </source>
</evidence>
<evidence type="ECO:0000256" key="8">
    <source>
        <dbReference type="ARBA" id="ARBA00023170"/>
    </source>
</evidence>
<evidence type="ECO:0000256" key="5">
    <source>
        <dbReference type="ARBA" id="ARBA00022989"/>
    </source>
</evidence>
<evidence type="ECO:0000256" key="11">
    <source>
        <dbReference type="SAM" id="MobiDB-lite"/>
    </source>
</evidence>
<keyword evidence="10" id="KW-0393">Immunoglobulin domain</keyword>
<keyword evidence="5 12" id="KW-1133">Transmembrane helix</keyword>
<dbReference type="Gene3D" id="2.60.40.10">
    <property type="entry name" value="Immunoglobulins"/>
    <property type="match status" value="2"/>
</dbReference>
<protein>
    <recommendedName>
        <fullName evidence="13">Ig-like domain-containing protein</fullName>
    </recommendedName>
</protein>